<dbReference type="EMBL" id="SOBW01000007">
    <property type="protein sequence ID" value="TDU43328.1"/>
    <property type="molecule type" value="Genomic_DNA"/>
</dbReference>
<name>A0A4R7Q716_9FLAO</name>
<accession>A0A4R7Q716</accession>
<protein>
    <submittedName>
        <fullName evidence="2">Uncharacterized protein</fullName>
    </submittedName>
</protein>
<evidence type="ECO:0000313" key="2">
    <source>
        <dbReference type="EMBL" id="TDU43328.1"/>
    </source>
</evidence>
<gene>
    <name evidence="2" type="ORF">BXY82_0739</name>
</gene>
<feature type="transmembrane region" description="Helical" evidence="1">
    <location>
        <begin position="6"/>
        <end position="23"/>
    </location>
</feature>
<sequence length="72" mass="8499">MEVIEIVNFILNILILMWVLKMIQLPSNNCISAGKSAFFIPIYISIMKKICSFAQTQLWVKNKIRYVNFRFI</sequence>
<keyword evidence="1" id="KW-1133">Transmembrane helix</keyword>
<dbReference type="AlphaFoldDB" id="A0A4R7Q716"/>
<keyword evidence="1" id="KW-0472">Membrane</keyword>
<keyword evidence="1" id="KW-0812">Transmembrane</keyword>
<reference evidence="2 3" key="1">
    <citation type="submission" date="2019-03" db="EMBL/GenBank/DDBJ databases">
        <title>Genomic Encyclopedia of Archaeal and Bacterial Type Strains, Phase II (KMG-II): from individual species to whole genera.</title>
        <authorList>
            <person name="Goeker M."/>
        </authorList>
    </citation>
    <scope>NUCLEOTIDE SEQUENCE [LARGE SCALE GENOMIC DNA]</scope>
    <source>
        <strain evidence="2 3">DSM 28135</strain>
    </source>
</reference>
<proteinExistence type="predicted"/>
<comment type="caution">
    <text evidence="2">The sequence shown here is derived from an EMBL/GenBank/DDBJ whole genome shotgun (WGS) entry which is preliminary data.</text>
</comment>
<organism evidence="2 3">
    <name type="scientific">Gelidibacter sediminis</name>
    <dbReference type="NCBI Taxonomy" id="1608710"/>
    <lineage>
        <taxon>Bacteria</taxon>
        <taxon>Pseudomonadati</taxon>
        <taxon>Bacteroidota</taxon>
        <taxon>Flavobacteriia</taxon>
        <taxon>Flavobacteriales</taxon>
        <taxon>Flavobacteriaceae</taxon>
        <taxon>Gelidibacter</taxon>
    </lineage>
</organism>
<evidence type="ECO:0000256" key="1">
    <source>
        <dbReference type="SAM" id="Phobius"/>
    </source>
</evidence>
<dbReference type="Proteomes" id="UP000294689">
    <property type="component" value="Unassembled WGS sequence"/>
</dbReference>
<keyword evidence="3" id="KW-1185">Reference proteome</keyword>
<evidence type="ECO:0000313" key="3">
    <source>
        <dbReference type="Proteomes" id="UP000294689"/>
    </source>
</evidence>